<sequence>MLVELNERTKLGKEWVYNPMGAYHTQGYRRQVCELNA</sequence>
<reference evidence="1" key="2">
    <citation type="journal article" date="2015" name="Fish Shellfish Immunol.">
        <title>Early steps in the European eel (Anguilla anguilla)-Vibrio vulnificus interaction in the gills: Role of the RtxA13 toxin.</title>
        <authorList>
            <person name="Callol A."/>
            <person name="Pajuelo D."/>
            <person name="Ebbesson L."/>
            <person name="Teles M."/>
            <person name="MacKenzie S."/>
            <person name="Amaro C."/>
        </authorList>
    </citation>
    <scope>NUCLEOTIDE SEQUENCE</scope>
</reference>
<proteinExistence type="predicted"/>
<dbReference type="AlphaFoldDB" id="A0A0E9RIV0"/>
<organism evidence="1">
    <name type="scientific">Anguilla anguilla</name>
    <name type="common">European freshwater eel</name>
    <name type="synonym">Muraena anguilla</name>
    <dbReference type="NCBI Taxonomy" id="7936"/>
    <lineage>
        <taxon>Eukaryota</taxon>
        <taxon>Metazoa</taxon>
        <taxon>Chordata</taxon>
        <taxon>Craniata</taxon>
        <taxon>Vertebrata</taxon>
        <taxon>Euteleostomi</taxon>
        <taxon>Actinopterygii</taxon>
        <taxon>Neopterygii</taxon>
        <taxon>Teleostei</taxon>
        <taxon>Anguilliformes</taxon>
        <taxon>Anguillidae</taxon>
        <taxon>Anguilla</taxon>
    </lineage>
</organism>
<evidence type="ECO:0000313" key="1">
    <source>
        <dbReference type="EMBL" id="JAH28243.1"/>
    </source>
</evidence>
<name>A0A0E9RIV0_ANGAN</name>
<protein>
    <submittedName>
        <fullName evidence="1">Uncharacterized protein</fullName>
    </submittedName>
</protein>
<reference evidence="1" key="1">
    <citation type="submission" date="2014-11" db="EMBL/GenBank/DDBJ databases">
        <authorList>
            <person name="Amaro Gonzalez C."/>
        </authorList>
    </citation>
    <scope>NUCLEOTIDE SEQUENCE</scope>
</reference>
<accession>A0A0E9RIV0</accession>
<dbReference type="EMBL" id="GBXM01080334">
    <property type="protein sequence ID" value="JAH28243.1"/>
    <property type="molecule type" value="Transcribed_RNA"/>
</dbReference>